<dbReference type="GO" id="GO:0016052">
    <property type="term" value="P:carbohydrate catabolic process"/>
    <property type="evidence" value="ECO:0007669"/>
    <property type="project" value="TreeGrafter"/>
</dbReference>
<dbReference type="Gene3D" id="3.20.20.120">
    <property type="entry name" value="Enolase-like C-terminal domain"/>
    <property type="match status" value="1"/>
</dbReference>
<dbReference type="InterPro" id="IPR046945">
    <property type="entry name" value="RHMD-like"/>
</dbReference>
<keyword evidence="3" id="KW-0460">Magnesium</keyword>
<evidence type="ECO:0000256" key="1">
    <source>
        <dbReference type="ARBA" id="ARBA00001946"/>
    </source>
</evidence>
<organism evidence="5">
    <name type="scientific">marine sediment metagenome</name>
    <dbReference type="NCBI Taxonomy" id="412755"/>
    <lineage>
        <taxon>unclassified sequences</taxon>
        <taxon>metagenomes</taxon>
        <taxon>ecological metagenomes</taxon>
    </lineage>
</organism>
<dbReference type="GO" id="GO:0000287">
    <property type="term" value="F:magnesium ion binding"/>
    <property type="evidence" value="ECO:0007669"/>
    <property type="project" value="TreeGrafter"/>
</dbReference>
<protein>
    <recommendedName>
        <fullName evidence="4">Enolase C-terminal domain-containing protein</fullName>
    </recommendedName>
</protein>
<name>X1R2H0_9ZZZZ</name>
<reference evidence="5" key="1">
    <citation type="journal article" date="2014" name="Front. Microbiol.">
        <title>High frequency of phylogenetically diverse reductive dehalogenase-homologous genes in deep subseafloor sedimentary metagenomes.</title>
        <authorList>
            <person name="Kawai M."/>
            <person name="Futagami T."/>
            <person name="Toyoda A."/>
            <person name="Takaki Y."/>
            <person name="Nishi S."/>
            <person name="Hori S."/>
            <person name="Arai W."/>
            <person name="Tsubouchi T."/>
            <person name="Morono Y."/>
            <person name="Uchiyama I."/>
            <person name="Ito T."/>
            <person name="Fujiyama A."/>
            <person name="Inagaki F."/>
            <person name="Takami H."/>
        </authorList>
    </citation>
    <scope>NUCLEOTIDE SEQUENCE</scope>
    <source>
        <strain evidence="5">Expedition CK06-06</strain>
    </source>
</reference>
<dbReference type="Pfam" id="PF13378">
    <property type="entry name" value="MR_MLE_C"/>
    <property type="match status" value="1"/>
</dbReference>
<dbReference type="GO" id="GO:0016836">
    <property type="term" value="F:hydro-lyase activity"/>
    <property type="evidence" value="ECO:0007669"/>
    <property type="project" value="TreeGrafter"/>
</dbReference>
<dbReference type="EMBL" id="BARW01006355">
    <property type="protein sequence ID" value="GAI74743.1"/>
    <property type="molecule type" value="Genomic_DNA"/>
</dbReference>
<gene>
    <name evidence="5" type="ORF">S12H4_13341</name>
</gene>
<evidence type="ECO:0000259" key="4">
    <source>
        <dbReference type="Pfam" id="PF13378"/>
    </source>
</evidence>
<comment type="caution">
    <text evidence="5">The sequence shown here is derived from an EMBL/GenBank/DDBJ whole genome shotgun (WGS) entry which is preliminary data.</text>
</comment>
<feature type="domain" description="Enolase C-terminal" evidence="4">
    <location>
        <begin position="1"/>
        <end position="105"/>
    </location>
</feature>
<evidence type="ECO:0000256" key="3">
    <source>
        <dbReference type="ARBA" id="ARBA00022842"/>
    </source>
</evidence>
<keyword evidence="2" id="KW-0479">Metal-binding</keyword>
<dbReference type="SUPFAM" id="SSF51604">
    <property type="entry name" value="Enolase C-terminal domain-like"/>
    <property type="match status" value="1"/>
</dbReference>
<dbReference type="PANTHER" id="PTHR13794:SF58">
    <property type="entry name" value="MITOCHONDRIAL ENOLASE SUPERFAMILY MEMBER 1"/>
    <property type="match status" value="1"/>
</dbReference>
<accession>X1R2H0</accession>
<comment type="cofactor">
    <cofactor evidence="1">
        <name>Mg(2+)</name>
        <dbReference type="ChEBI" id="CHEBI:18420"/>
    </cofactor>
</comment>
<dbReference type="InterPro" id="IPR029065">
    <property type="entry name" value="Enolase_C-like"/>
</dbReference>
<evidence type="ECO:0000256" key="2">
    <source>
        <dbReference type="ARBA" id="ARBA00022723"/>
    </source>
</evidence>
<dbReference type="AlphaFoldDB" id="X1R2H0"/>
<proteinExistence type="predicted"/>
<dbReference type="InterPro" id="IPR036849">
    <property type="entry name" value="Enolase-like_C_sf"/>
</dbReference>
<evidence type="ECO:0000313" key="5">
    <source>
        <dbReference type="EMBL" id="GAI74743.1"/>
    </source>
</evidence>
<feature type="non-terminal residue" evidence="5">
    <location>
        <position position="1"/>
    </location>
</feature>
<sequence>FKEILDKGALDIIQPDVLVAGGISTCRKIFALAEAFNVQVATHSFFYGPAMAATVQLGISSVNSEWIEVNAVPLEEYFIDPPVRPREGFIKAPDKIGLGFAVDENVINRRLKK</sequence>
<dbReference type="PANTHER" id="PTHR13794">
    <property type="entry name" value="ENOLASE SUPERFAMILY, MANDELATE RACEMASE"/>
    <property type="match status" value="1"/>
</dbReference>